<dbReference type="RefSeq" id="WP_197318290.1">
    <property type="nucleotide sequence ID" value="NZ_JADZSC010000004.1"/>
</dbReference>
<gene>
    <name evidence="3" type="ORF">H0267_15700</name>
</gene>
<dbReference type="PANTHER" id="PTHR10953">
    <property type="entry name" value="UBIQUITIN-ACTIVATING ENZYME E1"/>
    <property type="match status" value="1"/>
</dbReference>
<organism evidence="3 4">
    <name type="scientific">Halobacillus yeomjeoni</name>
    <dbReference type="NCBI Taxonomy" id="311194"/>
    <lineage>
        <taxon>Bacteria</taxon>
        <taxon>Bacillati</taxon>
        <taxon>Bacillota</taxon>
        <taxon>Bacilli</taxon>
        <taxon>Bacillales</taxon>
        <taxon>Bacillaceae</taxon>
        <taxon>Halobacillus</taxon>
    </lineage>
</organism>
<comment type="caution">
    <text evidence="3">The sequence shown here is derived from an EMBL/GenBank/DDBJ whole genome shotgun (WGS) entry which is preliminary data.</text>
</comment>
<proteinExistence type="inferred from homology"/>
<dbReference type="GO" id="GO:0016779">
    <property type="term" value="F:nucleotidyltransferase activity"/>
    <property type="evidence" value="ECO:0007669"/>
    <property type="project" value="UniProtKB-KW"/>
</dbReference>
<reference evidence="3 4" key="1">
    <citation type="journal article" date="2005" name="Int. J. Syst. Evol. Microbiol.">
        <title>Halobacillus yeomjeoni sp. nov., isolated from a marine solar saltern in Korea.</title>
        <authorList>
            <person name="Yoon J.H."/>
            <person name="Kang S.J."/>
            <person name="Lee C.H."/>
            <person name="Oh H.W."/>
            <person name="Oh T.K."/>
        </authorList>
    </citation>
    <scope>NUCLEOTIDE SEQUENCE [LARGE SCALE GENOMIC DNA]</scope>
    <source>
        <strain evidence="3 4">KCTC 3957</strain>
    </source>
</reference>
<dbReference type="SUPFAM" id="SSF69572">
    <property type="entry name" value="Activating enzymes of the ubiquitin-like proteins"/>
    <property type="match status" value="1"/>
</dbReference>
<feature type="domain" description="THIF-type NAD/FAD binding fold" evidence="2">
    <location>
        <begin position="6"/>
        <end position="242"/>
    </location>
</feature>
<dbReference type="InterPro" id="IPR035985">
    <property type="entry name" value="Ubiquitin-activating_enz"/>
</dbReference>
<dbReference type="GO" id="GO:0005829">
    <property type="term" value="C:cytosol"/>
    <property type="evidence" value="ECO:0007669"/>
    <property type="project" value="TreeGrafter"/>
</dbReference>
<dbReference type="FunFam" id="3.40.50.720:FF:000080">
    <property type="entry name" value="Thiazole biosynthesis adenylyltransferase ThiF"/>
    <property type="match status" value="1"/>
</dbReference>
<evidence type="ECO:0000313" key="3">
    <source>
        <dbReference type="EMBL" id="MBH0231655.1"/>
    </source>
</evidence>
<dbReference type="InterPro" id="IPR000594">
    <property type="entry name" value="ThiF_NAD_FAD-bd"/>
</dbReference>
<evidence type="ECO:0000256" key="1">
    <source>
        <dbReference type="ARBA" id="ARBA00009919"/>
    </source>
</evidence>
<dbReference type="CDD" id="cd00757">
    <property type="entry name" value="ThiF_MoeB_HesA_family"/>
    <property type="match status" value="1"/>
</dbReference>
<protein>
    <submittedName>
        <fullName evidence="3">ThiF family adenylyltransferase</fullName>
    </submittedName>
</protein>
<keyword evidence="4" id="KW-1185">Reference proteome</keyword>
<dbReference type="GO" id="GO:0004792">
    <property type="term" value="F:thiosulfate-cyanide sulfurtransferase activity"/>
    <property type="evidence" value="ECO:0007669"/>
    <property type="project" value="TreeGrafter"/>
</dbReference>
<dbReference type="GO" id="GO:0008641">
    <property type="term" value="F:ubiquitin-like modifier activating enzyme activity"/>
    <property type="evidence" value="ECO:0007669"/>
    <property type="project" value="InterPro"/>
</dbReference>
<sequence length="338" mass="37823">MNDERYSRQRLFAPIGESGQERLKKSHILIVGMGALGACSAEQLVRAGIGKLTIIDRDYVEMSNLQRQQLYSENDAFEHLPKAVAAKKRLGKINASVEVEARVADCQKEQLEEIVPYVDLILDGTDNFETRLLINDASQKFKVPWIYGACVGSYGMSYTILPGKTPCLSCLLEQIPMGGATCDTAGVISPVVHMVAAHQVAESMKVLVDDRESLHHKFVTFDLWKHHYSAFKVSHAKRKTCSSCGESPAYPFLSESHRSKTVVLCGRETVQIRPSFGGKRDLLELKEKLPKEHVKYNSFLLTYHDGKHRMVFFADGRVLIHGTKDISKAKSLYHQVVG</sequence>
<dbReference type="GO" id="GO:0008146">
    <property type="term" value="F:sulfotransferase activity"/>
    <property type="evidence" value="ECO:0007669"/>
    <property type="project" value="TreeGrafter"/>
</dbReference>
<dbReference type="Pfam" id="PF00899">
    <property type="entry name" value="ThiF"/>
    <property type="match status" value="1"/>
</dbReference>
<dbReference type="EMBL" id="JADZSC010000004">
    <property type="protein sequence ID" value="MBH0231655.1"/>
    <property type="molecule type" value="Genomic_DNA"/>
</dbReference>
<keyword evidence="3" id="KW-0548">Nucleotidyltransferase</keyword>
<dbReference type="Gene3D" id="3.40.50.720">
    <property type="entry name" value="NAD(P)-binding Rossmann-like Domain"/>
    <property type="match status" value="1"/>
</dbReference>
<evidence type="ECO:0000313" key="4">
    <source>
        <dbReference type="Proteomes" id="UP000614490"/>
    </source>
</evidence>
<accession>A0A931HYD7</accession>
<comment type="similarity">
    <text evidence="1">Belongs to the HesA/MoeB/ThiF family.</text>
</comment>
<dbReference type="Proteomes" id="UP000614490">
    <property type="component" value="Unassembled WGS sequence"/>
</dbReference>
<dbReference type="AlphaFoldDB" id="A0A931HYD7"/>
<dbReference type="InterPro" id="IPR045886">
    <property type="entry name" value="ThiF/MoeB/HesA"/>
</dbReference>
<name>A0A931HYD7_9BACI</name>
<dbReference type="PANTHER" id="PTHR10953:SF102">
    <property type="entry name" value="ADENYLYLTRANSFERASE AND SULFURTRANSFERASE MOCS3"/>
    <property type="match status" value="1"/>
</dbReference>
<keyword evidence="3" id="KW-0808">Transferase</keyword>
<evidence type="ECO:0000259" key="2">
    <source>
        <dbReference type="Pfam" id="PF00899"/>
    </source>
</evidence>